<dbReference type="VEuPathDB" id="TriTrypDB:C3747_248g34"/>
<evidence type="ECO:0000256" key="1">
    <source>
        <dbReference type="SAM" id="MobiDB-lite"/>
    </source>
</evidence>
<dbReference type="VEuPathDB" id="TriTrypDB:BCY84_02478"/>
<comment type="caution">
    <text evidence="3">The sequence shown here is derived from an EMBL/GenBank/DDBJ whole genome shotgun (WGS) entry which is preliminary data.</text>
</comment>
<protein>
    <recommendedName>
        <fullName evidence="2">DUF7163 domain-containing protein</fullName>
    </recommendedName>
</protein>
<proteinExistence type="predicted"/>
<evidence type="ECO:0000259" key="2">
    <source>
        <dbReference type="Pfam" id="PF23734"/>
    </source>
</evidence>
<dbReference type="Pfam" id="PF23734">
    <property type="entry name" value="DUF7163"/>
    <property type="match status" value="1"/>
</dbReference>
<dbReference type="EMBL" id="PRFA01000016">
    <property type="protein sequence ID" value="PWU97348.1"/>
    <property type="molecule type" value="Genomic_DNA"/>
</dbReference>
<dbReference type="InterPro" id="IPR055587">
    <property type="entry name" value="DUF7163"/>
</dbReference>
<dbReference type="VEuPathDB" id="TriTrypDB:TcG_06881"/>
<dbReference type="VEuPathDB" id="TriTrypDB:TcBrA4_0136830"/>
<dbReference type="VEuPathDB" id="TriTrypDB:TcCLB.509601.80"/>
<evidence type="ECO:0000313" key="3">
    <source>
        <dbReference type="EMBL" id="PWU97348.1"/>
    </source>
</evidence>
<organism evidence="3 4">
    <name type="scientific">Trypanosoma cruzi</name>
    <dbReference type="NCBI Taxonomy" id="5693"/>
    <lineage>
        <taxon>Eukaryota</taxon>
        <taxon>Discoba</taxon>
        <taxon>Euglenozoa</taxon>
        <taxon>Kinetoplastea</taxon>
        <taxon>Metakinetoplastina</taxon>
        <taxon>Trypanosomatida</taxon>
        <taxon>Trypanosomatidae</taxon>
        <taxon>Trypanosoma</taxon>
        <taxon>Schizotrypanum</taxon>
    </lineage>
</organism>
<dbReference type="AlphaFoldDB" id="A0A2V2VQ39"/>
<gene>
    <name evidence="3" type="ORF">C4B63_16g165</name>
</gene>
<dbReference type="VEuPathDB" id="TriTrypDB:TCSYLVIO_000217"/>
<dbReference type="VEuPathDB" id="TriTrypDB:TcCL_NonESM07766"/>
<dbReference type="VEuPathDB" id="TriTrypDB:TCDM_08915"/>
<dbReference type="VEuPathDB" id="TriTrypDB:Tc_MARK_9471"/>
<reference evidence="3 4" key="1">
    <citation type="journal article" date="2018" name="Microb. Genom.">
        <title>Expanding an expanded genome: long-read sequencing of Trypanosoma cruzi.</title>
        <authorList>
            <person name="Berna L."/>
            <person name="Rodriguez M."/>
            <person name="Chiribao M.L."/>
            <person name="Parodi-Talice A."/>
            <person name="Pita S."/>
            <person name="Rijo G."/>
            <person name="Alvarez-Valin F."/>
            <person name="Robello C."/>
        </authorList>
    </citation>
    <scope>NUCLEOTIDE SEQUENCE [LARGE SCALE GENOMIC DNA]</scope>
    <source>
        <strain evidence="3 4">Dm28c</strain>
    </source>
</reference>
<dbReference type="VEuPathDB" id="TriTrypDB:TcYC6_0030290"/>
<accession>A0A2V2VQ39</accession>
<feature type="region of interest" description="Disordered" evidence="1">
    <location>
        <begin position="432"/>
        <end position="452"/>
    </location>
</feature>
<dbReference type="VEuPathDB" id="TriTrypDB:ECC02_005436"/>
<name>A0A2V2VQ39_TRYCR</name>
<evidence type="ECO:0000313" key="4">
    <source>
        <dbReference type="Proteomes" id="UP000246121"/>
    </source>
</evidence>
<dbReference type="Proteomes" id="UP000246121">
    <property type="component" value="Unassembled WGS sequence"/>
</dbReference>
<feature type="domain" description="DUF7163" evidence="2">
    <location>
        <begin position="1"/>
        <end position="200"/>
    </location>
</feature>
<dbReference type="VEuPathDB" id="TriTrypDB:TcCLB.509767.80"/>
<sequence>MSSVAIVFDLRYTDRDLFESARETFVTAVGEMLALSRAASFLRGEPWLRVEIFAANGTCLVPAWDAAFDANNVADAMRILSTLDPVRSPARDTDHCVVDALQRLLYTAANGGADSFRGLLFLTTFTTIHDFSRRVHSTKILAIPFMENFWVSLHLDATAITTTSLALTPAIRLIRCSIGPLVLRSAIQQALSPFLKLQRHVPVSLRFGRYNVPCAARHSFFSLPTRCCTAGDFDLTRKGCAEECSGDSAILFLYGRHVCTSHFERERWATKEVALTVEGILSSDAVSEELLYGDGWTLCPKETEPCERRPEEWMYHLSKELQGDVLILTTQQPHLDPPHQIALPASTFVGFFLRPTLLYVRALIPPELLAEQVESVGACATRYRHDAALSDDIKRTADNLRSASASTLLRRPVGVCRALAQLRRSQQFTLKLESSQGPTKGGSAYSLHSLHR</sequence>
<dbReference type="VEuPathDB" id="TriTrypDB:C4B63_16g165"/>